<comment type="subcellular location">
    <subcellularLocation>
        <location evidence="1">Secreted</location>
    </subcellularLocation>
</comment>
<dbReference type="EMBL" id="CP002199">
    <property type="protein sequence ID" value="ADN17667.1"/>
    <property type="molecule type" value="Genomic_DNA"/>
</dbReference>
<sequence length="363" mass="41267">MINAIFLQKLAKISSFNSPDSLSFKRRILLNLEKMMYWTGTAFTYVKVQQLKGATILMYHSVASSKLADWIEPAVHIEPSAFENQMCFLANYRKVISLGELVAQLKQGENPPPGTVVLTFDDGYLDNMTVAAPILARYSLPATWYLPTGLISRSENPWIDRIYNAFKSRTQTKLSIQSIGSWDLLDLPQQILAYQKLKETLIESGWPERENIIADVIQQLQPSQTPPRLLLTWDEIRKVRQEFPKIEIGVHSTNHIDFTNHPQEIVRAEIQQSIIDFERELGHKPEHFAFPYNRHHAMSRQLVQELGLSSAVVYGDGREVLVNNTSVLFALPRIEPPHSSTLFRLYTGGAFPGLPKALLKRAA</sequence>
<reference evidence="5" key="1">
    <citation type="journal article" date="2011" name="MBio">
        <title>Novel metabolic attributes of the genus Cyanothece, comprising a group of unicellular nitrogen-fixing Cyanobacteria.</title>
        <authorList>
            <person name="Bandyopadhyay A."/>
            <person name="Elvitigala T."/>
            <person name="Welsh E."/>
            <person name="Stockel J."/>
            <person name="Liberton M."/>
            <person name="Min H."/>
            <person name="Sherman L.A."/>
            <person name="Pakrasi H.B."/>
        </authorList>
    </citation>
    <scope>NUCLEOTIDE SEQUENCE [LARGE SCALE GENOMIC DNA]</scope>
    <source>
        <strain evidence="5">PCC 7822</strain>
        <plasmid evidence="5">Cy782201</plasmid>
    </source>
</reference>
<evidence type="ECO:0000256" key="1">
    <source>
        <dbReference type="ARBA" id="ARBA00004613"/>
    </source>
</evidence>
<proteinExistence type="predicted"/>
<name>E0UL37_GLOV7</name>
<dbReference type="OrthoDB" id="9806342at2"/>
<evidence type="ECO:0000313" key="4">
    <source>
        <dbReference type="EMBL" id="ADN17667.1"/>
    </source>
</evidence>
<dbReference type="GO" id="GO:0016810">
    <property type="term" value="F:hydrolase activity, acting on carbon-nitrogen (but not peptide) bonds"/>
    <property type="evidence" value="ECO:0007669"/>
    <property type="project" value="InterPro"/>
</dbReference>
<evidence type="ECO:0000259" key="3">
    <source>
        <dbReference type="PROSITE" id="PS51677"/>
    </source>
</evidence>
<protein>
    <submittedName>
        <fullName evidence="4">Polysaccharide deacetylase</fullName>
    </submittedName>
</protein>
<dbReference type="CDD" id="cd10918">
    <property type="entry name" value="CE4_NodB_like_5s_6s"/>
    <property type="match status" value="1"/>
</dbReference>
<dbReference type="InterPro" id="IPR002509">
    <property type="entry name" value="NODB_dom"/>
</dbReference>
<dbReference type="SUPFAM" id="SSF88713">
    <property type="entry name" value="Glycoside hydrolase/deacetylase"/>
    <property type="match status" value="1"/>
</dbReference>
<accession>E0UL37</accession>
<feature type="domain" description="NodB homology" evidence="3">
    <location>
        <begin position="114"/>
        <end position="363"/>
    </location>
</feature>
<dbReference type="PROSITE" id="PS51677">
    <property type="entry name" value="NODB"/>
    <property type="match status" value="1"/>
</dbReference>
<keyword evidence="5" id="KW-1185">Reference proteome</keyword>
<dbReference type="GO" id="GO:0005576">
    <property type="term" value="C:extracellular region"/>
    <property type="evidence" value="ECO:0007669"/>
    <property type="project" value="UniProtKB-SubCell"/>
</dbReference>
<dbReference type="Gene3D" id="3.20.20.370">
    <property type="entry name" value="Glycoside hydrolase/deacetylase"/>
    <property type="match status" value="1"/>
</dbReference>
<dbReference type="Proteomes" id="UP000008206">
    <property type="component" value="Plasmid Cy782201"/>
</dbReference>
<dbReference type="InterPro" id="IPR011330">
    <property type="entry name" value="Glyco_hydro/deAcase_b/a-brl"/>
</dbReference>
<keyword evidence="4" id="KW-0614">Plasmid</keyword>
<dbReference type="InterPro" id="IPR051398">
    <property type="entry name" value="Polysacch_Deacetylase"/>
</dbReference>
<organism evidence="4 5">
    <name type="scientific">Gloeothece verrucosa (strain PCC 7822)</name>
    <name type="common">Cyanothece sp. (strain PCC 7822)</name>
    <dbReference type="NCBI Taxonomy" id="497965"/>
    <lineage>
        <taxon>Bacteria</taxon>
        <taxon>Bacillati</taxon>
        <taxon>Cyanobacteriota</taxon>
        <taxon>Cyanophyceae</taxon>
        <taxon>Oscillatoriophycideae</taxon>
        <taxon>Chroococcales</taxon>
        <taxon>Aphanothecaceae</taxon>
        <taxon>Gloeothece</taxon>
        <taxon>Gloeothece verrucosa</taxon>
    </lineage>
</organism>
<gene>
    <name evidence="4" type="ordered locus">Cyan7822_5811</name>
</gene>
<dbReference type="HOGENOM" id="CLU_030024_3_0_3"/>
<keyword evidence="2" id="KW-0732">Signal</keyword>
<geneLocation type="plasmid" evidence="4 5">
    <name>Cy782201</name>
</geneLocation>
<dbReference type="PANTHER" id="PTHR34216:SF3">
    <property type="entry name" value="POLY-BETA-1,6-N-ACETYL-D-GLUCOSAMINE N-DEACETYLASE"/>
    <property type="match status" value="1"/>
</dbReference>
<dbReference type="GO" id="GO:0005975">
    <property type="term" value="P:carbohydrate metabolic process"/>
    <property type="evidence" value="ECO:0007669"/>
    <property type="project" value="InterPro"/>
</dbReference>
<dbReference type="KEGG" id="cyj:Cyan7822_5811"/>
<dbReference type="Pfam" id="PF01522">
    <property type="entry name" value="Polysacc_deac_1"/>
    <property type="match status" value="1"/>
</dbReference>
<evidence type="ECO:0000313" key="5">
    <source>
        <dbReference type="Proteomes" id="UP000008206"/>
    </source>
</evidence>
<dbReference type="AlphaFoldDB" id="E0UL37"/>
<evidence type="ECO:0000256" key="2">
    <source>
        <dbReference type="ARBA" id="ARBA00022729"/>
    </source>
</evidence>
<dbReference type="PANTHER" id="PTHR34216">
    <property type="match status" value="1"/>
</dbReference>